<reference evidence="1 2" key="1">
    <citation type="submission" date="2020-09" db="EMBL/GenBank/DDBJ databases">
        <title>Novel species of Mucilaginibacter isolated from a glacier on the Tibetan Plateau.</title>
        <authorList>
            <person name="Liu Q."/>
            <person name="Xin Y.-H."/>
        </authorList>
    </citation>
    <scope>NUCLEOTIDE SEQUENCE [LARGE SCALE GENOMIC DNA]</scope>
    <source>
        <strain evidence="1 2">CGMCC 1.13878</strain>
    </source>
</reference>
<dbReference type="RefSeq" id="WP_191176157.1">
    <property type="nucleotide sequence ID" value="NZ_JACWMW010000003.1"/>
</dbReference>
<evidence type="ECO:0000313" key="1">
    <source>
        <dbReference type="EMBL" id="MBD1386294.1"/>
    </source>
</evidence>
<organism evidence="1 2">
    <name type="scientific">Mucilaginibacter rigui</name>
    <dbReference type="NCBI Taxonomy" id="534635"/>
    <lineage>
        <taxon>Bacteria</taxon>
        <taxon>Pseudomonadati</taxon>
        <taxon>Bacteroidota</taxon>
        <taxon>Sphingobacteriia</taxon>
        <taxon>Sphingobacteriales</taxon>
        <taxon>Sphingobacteriaceae</taxon>
        <taxon>Mucilaginibacter</taxon>
    </lineage>
</organism>
<protein>
    <submittedName>
        <fullName evidence="1">Uncharacterized protein</fullName>
    </submittedName>
</protein>
<dbReference type="Pfam" id="PF20420">
    <property type="entry name" value="DUF6702"/>
    <property type="match status" value="1"/>
</dbReference>
<accession>A0ABR7X6U7</accession>
<gene>
    <name evidence="1" type="ORF">IDJ75_13495</name>
</gene>
<sequence>MFFIKTPAVTKFHPLHVSTTDVSFNAKDNQLEVICTIFTDDFELALEKQFHSKADLAKPEMHAAMDALVKNYINSHLQLKTTGAALSLSYIGFEISREAVNVYLESGKIATPKKIDAQVTLLQSLYDDQLNIVHMTVNGTRKSTRLDAPNKTVTQTF</sequence>
<dbReference type="EMBL" id="JACWMW010000003">
    <property type="protein sequence ID" value="MBD1386294.1"/>
    <property type="molecule type" value="Genomic_DNA"/>
</dbReference>
<comment type="caution">
    <text evidence="1">The sequence shown here is derived from an EMBL/GenBank/DDBJ whole genome shotgun (WGS) entry which is preliminary data.</text>
</comment>
<dbReference type="Proteomes" id="UP000618754">
    <property type="component" value="Unassembled WGS sequence"/>
</dbReference>
<keyword evidence="2" id="KW-1185">Reference proteome</keyword>
<evidence type="ECO:0000313" key="2">
    <source>
        <dbReference type="Proteomes" id="UP000618754"/>
    </source>
</evidence>
<dbReference type="InterPro" id="IPR046525">
    <property type="entry name" value="DUF6702"/>
</dbReference>
<proteinExistence type="predicted"/>
<name>A0ABR7X6U7_9SPHI</name>